<comment type="similarity">
    <text evidence="3 10">Belongs to the PEPCase type 1 family.</text>
</comment>
<dbReference type="InterPro" id="IPR021135">
    <property type="entry name" value="PEP_COase"/>
</dbReference>
<dbReference type="GO" id="GO:0015977">
    <property type="term" value="P:carbon fixation"/>
    <property type="evidence" value="ECO:0007669"/>
    <property type="project" value="UniProtKB-UniRule"/>
</dbReference>
<protein>
    <recommendedName>
        <fullName evidence="5 10">Phosphoenolpyruvate carboxylase</fullName>
        <shortName evidence="10">PEPC</shortName>
        <shortName evidence="10">PEPCase</shortName>
        <ecNumber evidence="4 10">4.1.1.31</ecNumber>
    </recommendedName>
</protein>
<evidence type="ECO:0000256" key="9">
    <source>
        <dbReference type="ARBA" id="ARBA00048995"/>
    </source>
</evidence>
<keyword evidence="13" id="KW-0670">Pyruvate</keyword>
<dbReference type="PANTHER" id="PTHR30523:SF6">
    <property type="entry name" value="PHOSPHOENOLPYRUVATE CARBOXYLASE"/>
    <property type="match status" value="1"/>
</dbReference>
<evidence type="ECO:0000256" key="3">
    <source>
        <dbReference type="ARBA" id="ARBA00008346"/>
    </source>
</evidence>
<dbReference type="PANTHER" id="PTHR30523">
    <property type="entry name" value="PHOSPHOENOLPYRUVATE CARBOXYLASE"/>
    <property type="match status" value="1"/>
</dbReference>
<evidence type="ECO:0000256" key="2">
    <source>
        <dbReference type="ARBA" id="ARBA00003670"/>
    </source>
</evidence>
<dbReference type="EC" id="4.1.1.31" evidence="4 10"/>
<comment type="caution">
    <text evidence="13">The sequence shown here is derived from an EMBL/GenBank/DDBJ whole genome shotgun (WGS) entry which is preliminary data.</text>
</comment>
<comment type="catalytic activity">
    <reaction evidence="9 10">
        <text>oxaloacetate + phosphate = phosphoenolpyruvate + hydrogencarbonate</text>
        <dbReference type="Rhea" id="RHEA:28370"/>
        <dbReference type="ChEBI" id="CHEBI:16452"/>
        <dbReference type="ChEBI" id="CHEBI:17544"/>
        <dbReference type="ChEBI" id="CHEBI:43474"/>
        <dbReference type="ChEBI" id="CHEBI:58702"/>
        <dbReference type="EC" id="4.1.1.31"/>
    </reaction>
</comment>
<dbReference type="GO" id="GO:0006107">
    <property type="term" value="P:oxaloacetate metabolic process"/>
    <property type="evidence" value="ECO:0007669"/>
    <property type="project" value="UniProtKB-UniRule"/>
</dbReference>
<evidence type="ECO:0000256" key="7">
    <source>
        <dbReference type="ARBA" id="ARBA00023239"/>
    </source>
</evidence>
<dbReference type="AlphaFoldDB" id="A0A261V5K7"/>
<keyword evidence="8 10" id="KW-0120">Carbon dioxide fixation</keyword>
<reference evidence="14" key="1">
    <citation type="submission" date="2017-05" db="EMBL/GenBank/DDBJ databases">
        <title>Complete and WGS of Bordetella genogroups.</title>
        <authorList>
            <person name="Spilker T."/>
            <person name="Lipuma J."/>
        </authorList>
    </citation>
    <scope>NUCLEOTIDE SEQUENCE [LARGE SCALE GENOMIC DNA]</scope>
    <source>
        <strain evidence="14">AU8256</strain>
    </source>
</reference>
<evidence type="ECO:0000256" key="11">
    <source>
        <dbReference type="PROSITE-ProRule" id="PRU10111"/>
    </source>
</evidence>
<name>A0A261V5K7_9BORD</name>
<keyword evidence="14" id="KW-1185">Reference proteome</keyword>
<comment type="cofactor">
    <cofactor evidence="1 10">
        <name>Mg(2+)</name>
        <dbReference type="ChEBI" id="CHEBI:18420"/>
    </cofactor>
</comment>
<dbReference type="GO" id="GO:0008964">
    <property type="term" value="F:phosphoenolpyruvate carboxylase activity"/>
    <property type="evidence" value="ECO:0007669"/>
    <property type="project" value="UniProtKB-UniRule"/>
</dbReference>
<dbReference type="Gene3D" id="1.20.1440.90">
    <property type="entry name" value="Phosphoenolpyruvate/pyruvate domain"/>
    <property type="match status" value="1"/>
</dbReference>
<organism evidence="13 14">
    <name type="scientific">Bordetella genomosp. 2</name>
    <dbReference type="NCBI Taxonomy" id="1983456"/>
    <lineage>
        <taxon>Bacteria</taxon>
        <taxon>Pseudomonadati</taxon>
        <taxon>Pseudomonadota</taxon>
        <taxon>Betaproteobacteria</taxon>
        <taxon>Burkholderiales</taxon>
        <taxon>Alcaligenaceae</taxon>
        <taxon>Bordetella</taxon>
    </lineage>
</organism>
<dbReference type="PROSITE" id="PS00781">
    <property type="entry name" value="PEPCASE_1"/>
    <property type="match status" value="1"/>
</dbReference>
<sequence>MKAIRPQSDTAEPLRNDIRLLGRLLGQVIQACEGERVFDTIETLRRTAVRFRREGNEADGKLLEQRVKRLRGNDPNSVARAFSYFLHLSNIAEDRDQNRAQRLRALTDDTPPRGSLREAVALLKEQGVSPARIRRLLAEARVVPVLTAHPTEVQRKSTLDVHREIAAALVQREGPLTAEEIAELDLTLLGRVATLWQTRMLRYTRLTVADEIENALSYYRSTFLNVIPRVYAELSRLLGRDSAKPFAAPPAPLEPFLRMGSWIGGDRDGNPNVDAGTLELALLRQATVLFEYYLQEVHALGAELSITTLLIDADPALHALADAGGDDSPHRRDEPYRRALVGIYARLAATAQQLTGRDLARRVTHPAPAYAAPRELADDLAVIAASLSAHHAAPIARLRLAGLQQAVEVFGFHLATVDLRQSSDVHERVLDELFKRAGAQHDGKPVDYAQLDEAGRVALLRAELALARPLVSPWIAYSEETTRELAVLRAAAAARARYGKLAVQQTIVSHTETLSDLLEVLVLQKETGLIVDPEPGSDLAAGDGLMVVPLFETIPDLQRGPEIMAAWLDLPEVRQRVKQAQDGTQEVMLGYSDSNKDGGFLTSNWSLYQAERALVDVFSARGVRLRLFHGRGGSVGRGGGSSFDAILAQPPGTVAGQLRLTEQGEVIQSKYKDAEVGRWHLELLVAATLESSLAPRAAATSAEDAHMAHYGPAMSFMSDAAQRSYRGLVYDTPGFAEYFFAATPITEIAGLNIGSRPASRKQGQRIDDLRAIPWGFSWAQCRLMLTGWYGVGSAIEAYLETGAPGAPRSRRARLAQLREMAREWPAFRTLLSNMEMVLAKSDLAIAARYAQLVPNRGLRNRIFGQISAEHARTVAMLRLLTQRELLADNPALLASLRERFAYIDPLNYLQIELIRRWRAAQRDGSAEPDKRVRSAIHLTINGIAAGLRNSG</sequence>
<keyword evidence="6 10" id="KW-0460">Magnesium</keyword>
<dbReference type="SUPFAM" id="SSF51621">
    <property type="entry name" value="Phosphoenolpyruvate/pyruvate domain"/>
    <property type="match status" value="1"/>
</dbReference>
<evidence type="ECO:0000256" key="4">
    <source>
        <dbReference type="ARBA" id="ARBA00012305"/>
    </source>
</evidence>
<dbReference type="GO" id="GO:0000287">
    <property type="term" value="F:magnesium ion binding"/>
    <property type="evidence" value="ECO:0007669"/>
    <property type="project" value="UniProtKB-UniRule"/>
</dbReference>
<proteinExistence type="inferred from homology"/>
<evidence type="ECO:0000256" key="5">
    <source>
        <dbReference type="ARBA" id="ARBA00022419"/>
    </source>
</evidence>
<evidence type="ECO:0000313" key="13">
    <source>
        <dbReference type="EMBL" id="OZI69409.1"/>
    </source>
</evidence>
<evidence type="ECO:0000313" key="14">
    <source>
        <dbReference type="Proteomes" id="UP000215633"/>
    </source>
</evidence>
<evidence type="ECO:0000256" key="6">
    <source>
        <dbReference type="ARBA" id="ARBA00022842"/>
    </source>
</evidence>
<dbReference type="HAMAP" id="MF_00595">
    <property type="entry name" value="PEPcase_type1"/>
    <property type="match status" value="1"/>
</dbReference>
<comment type="subunit">
    <text evidence="10">Homotetramer.</text>
</comment>
<dbReference type="PROSITE" id="PS00393">
    <property type="entry name" value="PEPCASE_2"/>
    <property type="match status" value="1"/>
</dbReference>
<dbReference type="GO" id="GO:0005829">
    <property type="term" value="C:cytosol"/>
    <property type="evidence" value="ECO:0007669"/>
    <property type="project" value="TreeGrafter"/>
</dbReference>
<dbReference type="Proteomes" id="UP000215633">
    <property type="component" value="Unassembled WGS sequence"/>
</dbReference>
<comment type="function">
    <text evidence="2 10">Forms oxaloacetate, a four-carbon dicarboxylic acid source for the tricarboxylic acid cycle.</text>
</comment>
<dbReference type="EMBL" id="NEVT01000009">
    <property type="protein sequence ID" value="OZI69409.1"/>
    <property type="molecule type" value="Genomic_DNA"/>
</dbReference>
<feature type="active site" evidence="10 12">
    <location>
        <position position="596"/>
    </location>
</feature>
<dbReference type="RefSeq" id="WP_028355301.1">
    <property type="nucleotide sequence ID" value="NZ_NEVT01000009.1"/>
</dbReference>
<dbReference type="InterPro" id="IPR015813">
    <property type="entry name" value="Pyrv/PenolPyrv_kinase-like_dom"/>
</dbReference>
<dbReference type="GO" id="GO:0006099">
    <property type="term" value="P:tricarboxylic acid cycle"/>
    <property type="evidence" value="ECO:0007669"/>
    <property type="project" value="InterPro"/>
</dbReference>
<dbReference type="PRINTS" id="PR00150">
    <property type="entry name" value="PEPCARBXLASE"/>
</dbReference>
<evidence type="ECO:0000256" key="8">
    <source>
        <dbReference type="ARBA" id="ARBA00023300"/>
    </source>
</evidence>
<evidence type="ECO:0000256" key="12">
    <source>
        <dbReference type="PROSITE-ProRule" id="PRU10112"/>
    </source>
</evidence>
<evidence type="ECO:0000256" key="10">
    <source>
        <dbReference type="HAMAP-Rule" id="MF_00595"/>
    </source>
</evidence>
<dbReference type="InterPro" id="IPR022805">
    <property type="entry name" value="PEP_COase_bac/pln-type"/>
</dbReference>
<gene>
    <name evidence="10" type="primary">ppc</name>
    <name evidence="13" type="ORF">CAL24_21475</name>
</gene>
<accession>A0A261V5K7</accession>
<keyword evidence="7 10" id="KW-0456">Lyase</keyword>
<dbReference type="InterPro" id="IPR018129">
    <property type="entry name" value="PEP_COase_Lys_AS"/>
</dbReference>
<dbReference type="InterPro" id="IPR033129">
    <property type="entry name" value="PEPCASE_His_AS"/>
</dbReference>
<feature type="active site" evidence="10 11">
    <location>
        <position position="149"/>
    </location>
</feature>
<dbReference type="NCBIfam" id="NF000584">
    <property type="entry name" value="PRK00009.1"/>
    <property type="match status" value="1"/>
</dbReference>
<dbReference type="Pfam" id="PF00311">
    <property type="entry name" value="PEPcase"/>
    <property type="match status" value="1"/>
</dbReference>
<evidence type="ECO:0000256" key="1">
    <source>
        <dbReference type="ARBA" id="ARBA00001946"/>
    </source>
</evidence>